<dbReference type="GeneID" id="37021447"/>
<keyword evidence="5 6" id="KW-0472">Membrane</keyword>
<dbReference type="Proteomes" id="UP000245771">
    <property type="component" value="Unassembled WGS sequence"/>
</dbReference>
<proteinExistence type="inferred from homology"/>
<organism evidence="8 9">
    <name type="scientific">Meira miltonrushii</name>
    <dbReference type="NCBI Taxonomy" id="1280837"/>
    <lineage>
        <taxon>Eukaryota</taxon>
        <taxon>Fungi</taxon>
        <taxon>Dikarya</taxon>
        <taxon>Basidiomycota</taxon>
        <taxon>Ustilaginomycotina</taxon>
        <taxon>Exobasidiomycetes</taxon>
        <taxon>Exobasidiales</taxon>
        <taxon>Brachybasidiaceae</taxon>
        <taxon>Meira</taxon>
    </lineage>
</organism>
<keyword evidence="3 6" id="KW-0812">Transmembrane</keyword>
<gene>
    <name evidence="8" type="ORF">FA14DRAFT_162559</name>
</gene>
<dbReference type="GO" id="GO:0016020">
    <property type="term" value="C:membrane"/>
    <property type="evidence" value="ECO:0007669"/>
    <property type="project" value="UniProtKB-SubCell"/>
</dbReference>
<evidence type="ECO:0000256" key="4">
    <source>
        <dbReference type="ARBA" id="ARBA00022989"/>
    </source>
</evidence>
<sequence>MSTEEKRSPDEIQSELPKYELTTEEQVVNAAFGGASARGATLEDCMYYADQQYYCNDTTPLEAFTKEPTGKGNLVRRLFKRKNDAVESSASSQAVVEKIDEFPGPEIKKGPLRFIWGPSSPPLQIAPQDEKAQHENAVVHADDLDPDDERNQDTMDRLILRQITWMRCVYLITSDVLGPYQGPYVYSQVGYVPGTIVYVVMGLMAYLAGCILSVLYLRTDSDRMPVRSFGSLVGRVWGFWGKAVTDVFFIIQLIFQCGLLLLTNSQGLGMIIDGSGTNPDGSPKHHLCFSVMIVVFLAINIGFSFIRSLKPIAKMGTLSLYLAIASVIIITVFIYISPPNYAAALQAFGTPKGPVVTGAFISLPIAAKVNGIMNMVYAFGGSMVFPNFFAEMRKPWDFYKSYFVAQVIIMIFYILFGILIYARQGQFTQSLFYFGVSEYSYQTVGNAIGTYTGVVAAILYGNIAQKELYQIIVRRLFKGPRLMSNKALPFYTIINVVFWGIAYNIGAAIPQVQTVSGIIGAVTILQFSFTFPFLLKFTFDVQVDAMKGDLPYVPGTMGRVQHRADTWSQWSRWRRGLFGGNVYSKAVFLILGLASASMAGLGIYGSLESIITTFASPQTTKPYGCATP</sequence>
<feature type="transmembrane region" description="Helical" evidence="6">
    <location>
        <begin position="515"/>
        <end position="537"/>
    </location>
</feature>
<feature type="domain" description="Amino acid transporter transmembrane" evidence="7">
    <location>
        <begin position="162"/>
        <end position="537"/>
    </location>
</feature>
<feature type="transmembrane region" description="Helical" evidence="6">
    <location>
        <begin position="488"/>
        <end position="509"/>
    </location>
</feature>
<name>A0A316V276_9BASI</name>
<evidence type="ECO:0000313" key="8">
    <source>
        <dbReference type="EMBL" id="PWN31562.1"/>
    </source>
</evidence>
<evidence type="ECO:0000259" key="7">
    <source>
        <dbReference type="Pfam" id="PF01490"/>
    </source>
</evidence>
<dbReference type="PANTHER" id="PTHR22950">
    <property type="entry name" value="AMINO ACID TRANSPORTER"/>
    <property type="match status" value="1"/>
</dbReference>
<accession>A0A316V276</accession>
<dbReference type="InterPro" id="IPR013057">
    <property type="entry name" value="AA_transpt_TM"/>
</dbReference>
<protein>
    <recommendedName>
        <fullName evidence="7">Amino acid transporter transmembrane domain-containing protein</fullName>
    </recommendedName>
</protein>
<evidence type="ECO:0000256" key="3">
    <source>
        <dbReference type="ARBA" id="ARBA00022692"/>
    </source>
</evidence>
<feature type="transmembrane region" description="Helical" evidence="6">
    <location>
        <begin position="402"/>
        <end position="423"/>
    </location>
</feature>
<feature type="transmembrane region" description="Helical" evidence="6">
    <location>
        <begin position="582"/>
        <end position="604"/>
    </location>
</feature>
<feature type="transmembrane region" description="Helical" evidence="6">
    <location>
        <begin position="318"/>
        <end position="336"/>
    </location>
</feature>
<feature type="transmembrane region" description="Helical" evidence="6">
    <location>
        <begin position="283"/>
        <end position="306"/>
    </location>
</feature>
<feature type="transmembrane region" description="Helical" evidence="6">
    <location>
        <begin position="443"/>
        <end position="464"/>
    </location>
</feature>
<evidence type="ECO:0000256" key="5">
    <source>
        <dbReference type="ARBA" id="ARBA00023136"/>
    </source>
</evidence>
<keyword evidence="9" id="KW-1185">Reference proteome</keyword>
<dbReference type="STRING" id="1280837.A0A316V276"/>
<dbReference type="InParanoid" id="A0A316V276"/>
<comment type="similarity">
    <text evidence="2">Belongs to the amino acid/polyamine transporter 2 family.</text>
</comment>
<comment type="subcellular location">
    <subcellularLocation>
        <location evidence="1">Membrane</location>
        <topology evidence="1">Multi-pass membrane protein</topology>
    </subcellularLocation>
</comment>
<evidence type="ECO:0000256" key="2">
    <source>
        <dbReference type="ARBA" id="ARBA00008066"/>
    </source>
</evidence>
<feature type="transmembrane region" description="Helical" evidence="6">
    <location>
        <begin position="196"/>
        <end position="218"/>
    </location>
</feature>
<evidence type="ECO:0000256" key="1">
    <source>
        <dbReference type="ARBA" id="ARBA00004141"/>
    </source>
</evidence>
<dbReference type="EMBL" id="KZ819607">
    <property type="protein sequence ID" value="PWN31562.1"/>
    <property type="molecule type" value="Genomic_DNA"/>
</dbReference>
<dbReference type="Pfam" id="PF01490">
    <property type="entry name" value="Aa_trans"/>
    <property type="match status" value="1"/>
</dbReference>
<reference evidence="8 9" key="1">
    <citation type="journal article" date="2018" name="Mol. Biol. Evol.">
        <title>Broad Genomic Sampling Reveals a Smut Pathogenic Ancestry of the Fungal Clade Ustilaginomycotina.</title>
        <authorList>
            <person name="Kijpornyongpan T."/>
            <person name="Mondo S.J."/>
            <person name="Barry K."/>
            <person name="Sandor L."/>
            <person name="Lee J."/>
            <person name="Lipzen A."/>
            <person name="Pangilinan J."/>
            <person name="LaButti K."/>
            <person name="Hainaut M."/>
            <person name="Henrissat B."/>
            <person name="Grigoriev I.V."/>
            <person name="Spatafora J.W."/>
            <person name="Aime M.C."/>
        </authorList>
    </citation>
    <scope>NUCLEOTIDE SEQUENCE [LARGE SCALE GENOMIC DNA]</scope>
    <source>
        <strain evidence="8 9">MCA 3882</strain>
    </source>
</reference>
<evidence type="ECO:0000256" key="6">
    <source>
        <dbReference type="SAM" id="Phobius"/>
    </source>
</evidence>
<dbReference type="GO" id="GO:0015179">
    <property type="term" value="F:L-amino acid transmembrane transporter activity"/>
    <property type="evidence" value="ECO:0007669"/>
    <property type="project" value="TreeGrafter"/>
</dbReference>
<dbReference type="AlphaFoldDB" id="A0A316V276"/>
<dbReference type="OrthoDB" id="40134at2759"/>
<dbReference type="RefSeq" id="XP_025351864.1">
    <property type="nucleotide sequence ID" value="XM_025499666.1"/>
</dbReference>
<feature type="transmembrane region" description="Helical" evidence="6">
    <location>
        <begin position="239"/>
        <end position="263"/>
    </location>
</feature>
<dbReference type="PANTHER" id="PTHR22950:SF461">
    <property type="entry name" value="AMINO ACID TRANSPORTER TRANSMEMBRANE DOMAIN-CONTAINING PROTEIN"/>
    <property type="match status" value="1"/>
</dbReference>
<evidence type="ECO:0000313" key="9">
    <source>
        <dbReference type="Proteomes" id="UP000245771"/>
    </source>
</evidence>
<keyword evidence="4 6" id="KW-1133">Transmembrane helix</keyword>